<dbReference type="InterPro" id="IPR052058">
    <property type="entry name" value="Alcohol_O-acetyltransferase"/>
</dbReference>
<protein>
    <submittedName>
        <fullName evidence="2">Alcohol acetyltransferase-domain-containing protein</fullName>
    </submittedName>
</protein>
<proteinExistence type="predicted"/>
<organism evidence="2 3">
    <name type="scientific">Aspergillus keveii</name>
    <dbReference type="NCBI Taxonomy" id="714993"/>
    <lineage>
        <taxon>Eukaryota</taxon>
        <taxon>Fungi</taxon>
        <taxon>Dikarya</taxon>
        <taxon>Ascomycota</taxon>
        <taxon>Pezizomycotina</taxon>
        <taxon>Eurotiomycetes</taxon>
        <taxon>Eurotiomycetidae</taxon>
        <taxon>Eurotiales</taxon>
        <taxon>Aspergillaceae</taxon>
        <taxon>Aspergillus</taxon>
        <taxon>Aspergillus subgen. Nidulantes</taxon>
    </lineage>
</organism>
<gene>
    <name evidence="2" type="ORF">BJX66DRAFT_234362</name>
</gene>
<keyword evidence="3" id="KW-1185">Reference proteome</keyword>
<dbReference type="PANTHER" id="PTHR28037">
    <property type="entry name" value="ALCOHOL O-ACETYLTRANSFERASE 1-RELATED"/>
    <property type="match status" value="1"/>
</dbReference>
<comment type="caution">
    <text evidence="2">The sequence shown here is derived from an EMBL/GenBank/DDBJ whole genome shotgun (WGS) entry which is preliminary data.</text>
</comment>
<accession>A0ABR4G1R7</accession>
<dbReference type="Pfam" id="PF07247">
    <property type="entry name" value="AATase"/>
    <property type="match status" value="1"/>
</dbReference>
<evidence type="ECO:0000313" key="2">
    <source>
        <dbReference type="EMBL" id="KAL2792954.1"/>
    </source>
</evidence>
<dbReference type="InterPro" id="IPR010828">
    <property type="entry name" value="Atf2/Sli1-like"/>
</dbReference>
<dbReference type="PANTHER" id="PTHR28037:SF1">
    <property type="entry name" value="ALCOHOL O-ACETYLTRANSFERASE 1-RELATED"/>
    <property type="match status" value="1"/>
</dbReference>
<feature type="region of interest" description="Disordered" evidence="1">
    <location>
        <begin position="46"/>
        <end position="66"/>
    </location>
</feature>
<evidence type="ECO:0000256" key="1">
    <source>
        <dbReference type="SAM" id="MobiDB-lite"/>
    </source>
</evidence>
<dbReference type="EMBL" id="JBFTWV010000064">
    <property type="protein sequence ID" value="KAL2792954.1"/>
    <property type="molecule type" value="Genomic_DNA"/>
</dbReference>
<evidence type="ECO:0000313" key="3">
    <source>
        <dbReference type="Proteomes" id="UP001610563"/>
    </source>
</evidence>
<sequence>MPPPPSGDSILRAASKNDRRYITRHALGFYRALILAGLYTFTPRQGAAPTPVEKTAPTSASDFPSADNFDVKDPTTYIPALKHCIATHPILSAGIRGQDGEEPVFVRCGDVEGMELERHLEVLDPVLAVPDVNEIETLKRVMLRVHDTSFEDVERVPPWKVIVLPLSPSGKEGKNRAYVVFAYSHSHGDGRSGLNFHRTFLEGLQRGQKEQGYDCTTVYSTSGQGSLPPALEEACTLRITWTFLLSTLFGARMPEWLRGWLGFSTPIASDKTWTGKVMQYNAGNFRTGSEILLVQRNRVESVLRACREKGGARFTGLLNQLVVRALSDVLPEHDASCAVEDFIGAIVVDLRALVPAYKPKMMLNCVSAVYEGSQRVAKGISVVSLKDDEALWDAVRGTTARLAHSASTLVDQPIGLVQYLNKFRPWFLEKLGEARDSSYEISNAVVFDPSSKDNASVSGVESDGKGTWDIERMVFSQPANVTNCPLSFSGVTRKDGEMVMTLNWQVGALGVADENGFAKDILGRIDGYFTEIAGDMQ</sequence>
<name>A0ABR4G1R7_9EURO</name>
<dbReference type="Proteomes" id="UP001610563">
    <property type="component" value="Unassembled WGS sequence"/>
</dbReference>
<reference evidence="2 3" key="1">
    <citation type="submission" date="2024-07" db="EMBL/GenBank/DDBJ databases">
        <title>Section-level genome sequencing and comparative genomics of Aspergillus sections Usti and Cavernicolus.</title>
        <authorList>
            <consortium name="Lawrence Berkeley National Laboratory"/>
            <person name="Nybo J.L."/>
            <person name="Vesth T.C."/>
            <person name="Theobald S."/>
            <person name="Frisvad J.C."/>
            <person name="Larsen T.O."/>
            <person name="Kjaerboelling I."/>
            <person name="Rothschild-Mancinelli K."/>
            <person name="Lyhne E.K."/>
            <person name="Kogle M.E."/>
            <person name="Barry K."/>
            <person name="Clum A."/>
            <person name="Na H."/>
            <person name="Ledsgaard L."/>
            <person name="Lin J."/>
            <person name="Lipzen A."/>
            <person name="Kuo A."/>
            <person name="Riley R."/>
            <person name="Mondo S."/>
            <person name="Labutti K."/>
            <person name="Haridas S."/>
            <person name="Pangalinan J."/>
            <person name="Salamov A.A."/>
            <person name="Simmons B.A."/>
            <person name="Magnuson J.K."/>
            <person name="Chen J."/>
            <person name="Drula E."/>
            <person name="Henrissat B."/>
            <person name="Wiebenga A."/>
            <person name="Lubbers R.J."/>
            <person name="Gomes A.C."/>
            <person name="Makela M.R."/>
            <person name="Stajich J."/>
            <person name="Grigoriev I.V."/>
            <person name="Mortensen U.H."/>
            <person name="De Vries R.P."/>
            <person name="Baker S.E."/>
            <person name="Andersen M.R."/>
        </authorList>
    </citation>
    <scope>NUCLEOTIDE SEQUENCE [LARGE SCALE GENOMIC DNA]</scope>
    <source>
        <strain evidence="2 3">CBS 209.92</strain>
    </source>
</reference>